<accession>A0A4Z1CIP7</accession>
<evidence type="ECO:0000256" key="1">
    <source>
        <dbReference type="SAM" id="MobiDB-lite"/>
    </source>
</evidence>
<protein>
    <submittedName>
        <fullName evidence="2">Uncharacterized protein</fullName>
    </submittedName>
</protein>
<feature type="region of interest" description="Disordered" evidence="1">
    <location>
        <begin position="109"/>
        <end position="183"/>
    </location>
</feature>
<sequence>MAGRSDEAVARALGEVLRDHGWDVAASARRLRGSLNDVLGAEADEHRAAVDAVVLAVEEGVVTDLLDAGRENLDDVLPDLTTRLAEWGLAPAPAAWAVRTWATHLPAATIKPPATMPPAPEPATMPQAPEPTALPRQRHRRPSPTSPWRPPSPRRTPPSSRRSRRPAPYARPRRHVAARPGAPSLWPEPCWC</sequence>
<gene>
    <name evidence="2" type="ORF">EXE59_00775</name>
</gene>
<dbReference type="Proteomes" id="UP000297496">
    <property type="component" value="Unassembled WGS sequence"/>
</dbReference>
<dbReference type="EMBL" id="SRRO01000001">
    <property type="protein sequence ID" value="TGN62650.1"/>
    <property type="molecule type" value="Genomic_DNA"/>
</dbReference>
<reference evidence="2 3" key="1">
    <citation type="submission" date="2019-04" db="EMBL/GenBank/DDBJ databases">
        <title>Three New Species of Nocardioides, Nocardioides euryhalodurans sp. nov., Nocardioides seonyuensis sp. nov. and Nocardioides eburneoflavus sp. nov. Isolated from Soil.</title>
        <authorList>
            <person name="Roh S.G."/>
            <person name="Lee C."/>
            <person name="Kim M.-K."/>
            <person name="Kim S.B."/>
        </authorList>
    </citation>
    <scope>NUCLEOTIDE SEQUENCE [LARGE SCALE GENOMIC DNA]</scope>
    <source>
        <strain evidence="2 3">MMS17-SY213</strain>
    </source>
</reference>
<feature type="compositionally biased region" description="Pro residues" evidence="1">
    <location>
        <begin position="144"/>
        <end position="156"/>
    </location>
</feature>
<proteinExistence type="predicted"/>
<feature type="compositionally biased region" description="Pro residues" evidence="1">
    <location>
        <begin position="114"/>
        <end position="123"/>
    </location>
</feature>
<evidence type="ECO:0000313" key="3">
    <source>
        <dbReference type="Proteomes" id="UP000297496"/>
    </source>
</evidence>
<organism evidence="2 3">
    <name type="scientific">Nocardioides eburneiflavus</name>
    <dbReference type="NCBI Taxonomy" id="2518372"/>
    <lineage>
        <taxon>Bacteria</taxon>
        <taxon>Bacillati</taxon>
        <taxon>Actinomycetota</taxon>
        <taxon>Actinomycetes</taxon>
        <taxon>Propionibacteriales</taxon>
        <taxon>Nocardioidaceae</taxon>
        <taxon>Nocardioides</taxon>
    </lineage>
</organism>
<dbReference type="AlphaFoldDB" id="A0A4Z1CIP7"/>
<feature type="compositionally biased region" description="Low complexity" evidence="1">
    <location>
        <begin position="124"/>
        <end position="133"/>
    </location>
</feature>
<keyword evidence="3" id="KW-1185">Reference proteome</keyword>
<evidence type="ECO:0000313" key="2">
    <source>
        <dbReference type="EMBL" id="TGN62650.1"/>
    </source>
</evidence>
<name>A0A4Z1CIP7_9ACTN</name>
<feature type="compositionally biased region" description="Basic residues" evidence="1">
    <location>
        <begin position="161"/>
        <end position="177"/>
    </location>
</feature>
<comment type="caution">
    <text evidence="2">The sequence shown here is derived from an EMBL/GenBank/DDBJ whole genome shotgun (WGS) entry which is preliminary data.</text>
</comment>